<evidence type="ECO:0000313" key="1">
    <source>
        <dbReference type="EMBL" id="CAN0024045.1"/>
    </source>
</evidence>
<reference evidence="1" key="2">
    <citation type="submission" date="2025-03" db="EMBL/GenBank/DDBJ databases">
        <authorList>
            <consortium name="ELIXIR-Norway"/>
            <consortium name="Elixir Norway"/>
        </authorList>
    </citation>
    <scope>NUCLEOTIDE SEQUENCE</scope>
</reference>
<reference evidence="1" key="1">
    <citation type="submission" date="2023-05" db="EMBL/GenBank/DDBJ databases">
        <authorList>
            <consortium name="ELIXIR-Norway"/>
        </authorList>
    </citation>
    <scope>NUCLEOTIDE SEQUENCE</scope>
</reference>
<dbReference type="Proteomes" id="UP001162501">
    <property type="component" value="Chromosome 20"/>
</dbReference>
<name>A0AC59YW22_RANTA</name>
<accession>A0AC59YW22</accession>
<organism evidence="1 2">
    <name type="scientific">Rangifer tarandus platyrhynchus</name>
    <name type="common">Svalbard reindeer</name>
    <dbReference type="NCBI Taxonomy" id="3082113"/>
    <lineage>
        <taxon>Eukaryota</taxon>
        <taxon>Metazoa</taxon>
        <taxon>Chordata</taxon>
        <taxon>Craniata</taxon>
        <taxon>Vertebrata</taxon>
        <taxon>Euteleostomi</taxon>
        <taxon>Mammalia</taxon>
        <taxon>Eutheria</taxon>
        <taxon>Laurasiatheria</taxon>
        <taxon>Artiodactyla</taxon>
        <taxon>Ruminantia</taxon>
        <taxon>Pecora</taxon>
        <taxon>Cervidae</taxon>
        <taxon>Odocoileinae</taxon>
        <taxon>Rangifer</taxon>
    </lineage>
</organism>
<dbReference type="EMBL" id="OX596104">
    <property type="protein sequence ID" value="CAN0024045.1"/>
    <property type="molecule type" value="Genomic_DNA"/>
</dbReference>
<feature type="non-terminal residue" evidence="1">
    <location>
        <position position="171"/>
    </location>
</feature>
<gene>
    <name evidence="1" type="ORF">MRATA1EN22A_LOCUS10907</name>
</gene>
<protein>
    <submittedName>
        <fullName evidence="1">Uncharacterized protein</fullName>
    </submittedName>
</protein>
<sequence>NGTRNFEQPARSSAGRHAGSIPCGTAPSAGRLRSQGATRKSTRVDSPTSVPGGFLRLGSSETLFNLQIPLAERPFSKDYRPKAQMLEGLELRSTCHLEPSPPAGSHSPLREAWLLRTVSDGALTPKDGWLPVEVLPSSSPPYKKKTGGDKMCPSVTRVPLVPVEDNGKLAL</sequence>
<evidence type="ECO:0000313" key="2">
    <source>
        <dbReference type="Proteomes" id="UP001162501"/>
    </source>
</evidence>
<proteinExistence type="predicted"/>
<feature type="non-terminal residue" evidence="1">
    <location>
        <position position="1"/>
    </location>
</feature>